<accession>F9VGV9</accession>
<feature type="transmembrane region" description="Helical" evidence="1">
    <location>
        <begin position="129"/>
        <end position="152"/>
    </location>
</feature>
<protein>
    <recommendedName>
        <fullName evidence="4">DUF2142 domain-containing protein</fullName>
    </recommendedName>
</protein>
<name>F9VGV9_LACGL</name>
<keyword evidence="1" id="KW-0472">Membrane</keyword>
<dbReference type="AlphaFoldDB" id="F9VGV9"/>
<dbReference type="PATRIC" id="fig|420890.5.peg.131"/>
<keyword evidence="1" id="KW-1133">Transmembrane helix</keyword>
<evidence type="ECO:0000256" key="1">
    <source>
        <dbReference type="SAM" id="Phobius"/>
    </source>
</evidence>
<dbReference type="Pfam" id="PF09913">
    <property type="entry name" value="DUF2142"/>
    <property type="match status" value="1"/>
</dbReference>
<feature type="transmembrane region" description="Helical" evidence="1">
    <location>
        <begin position="270"/>
        <end position="289"/>
    </location>
</feature>
<evidence type="ECO:0000313" key="3">
    <source>
        <dbReference type="Proteomes" id="UP000008520"/>
    </source>
</evidence>
<evidence type="ECO:0000313" key="2">
    <source>
        <dbReference type="EMBL" id="BAK59592.1"/>
    </source>
</evidence>
<feature type="transmembrane region" description="Helical" evidence="1">
    <location>
        <begin position="364"/>
        <end position="384"/>
    </location>
</feature>
<feature type="transmembrane region" description="Helical" evidence="1">
    <location>
        <begin position="333"/>
        <end position="352"/>
    </location>
</feature>
<dbReference type="STRING" id="420890.LCGL_0132"/>
<proteinExistence type="predicted"/>
<keyword evidence="1" id="KW-0812">Transmembrane</keyword>
<organism evidence="2 3">
    <name type="scientific">Lactococcus garvieae (strain Lg2)</name>
    <name type="common">Enterococcus seriolicida</name>
    <dbReference type="NCBI Taxonomy" id="420890"/>
    <lineage>
        <taxon>Bacteria</taxon>
        <taxon>Bacillati</taxon>
        <taxon>Bacillota</taxon>
        <taxon>Bacilli</taxon>
        <taxon>Lactobacillales</taxon>
        <taxon>Streptococcaceae</taxon>
        <taxon>Lactococcus</taxon>
    </lineage>
</organism>
<dbReference type="Proteomes" id="UP000008520">
    <property type="component" value="Chromosome"/>
</dbReference>
<gene>
    <name evidence="2" type="ordered locus">LCGL_0132</name>
</gene>
<dbReference type="InterPro" id="IPR018674">
    <property type="entry name" value="DUF2142_membrane"/>
</dbReference>
<dbReference type="EMBL" id="AP009333">
    <property type="protein sequence ID" value="BAK59592.1"/>
    <property type="molecule type" value="Genomic_DNA"/>
</dbReference>
<reference evidence="2 3" key="1">
    <citation type="journal article" date="2011" name="PLoS ONE">
        <title>Complete genome sequence and comparative analysis of the fish pathogen Lactococcus garvieae.</title>
        <authorList>
            <person name="Morita H."/>
            <person name="Toh H."/>
            <person name="Oshima K."/>
            <person name="Yoshizaki M."/>
            <person name="Kawanishi M."/>
            <person name="Nakaya K."/>
            <person name="Suzuki T."/>
            <person name="Miyauchi E."/>
            <person name="Ishii Y."/>
            <person name="Tanabe S."/>
            <person name="Murakami M."/>
            <person name="Hattori M."/>
        </authorList>
    </citation>
    <scope>NUCLEOTIDE SEQUENCE [LARGE SCALE GENOMIC DNA]</scope>
    <source>
        <strain evidence="2 3">Lg2</strain>
    </source>
</reference>
<feature type="transmembrane region" description="Helical" evidence="1">
    <location>
        <begin position="433"/>
        <end position="455"/>
    </location>
</feature>
<sequence>MMTNSFEEKIPRIYLTLALAFGVILSLAMPFFNEPDGQYHFMVSSAMTNHTVDISRYGETAVGTGMDNQKESYQKGTRFEKYYLTKATIMSPLQSPRNLDLDNKLSYKYLGHIVPAIGIWVGHRVYSSLGVMITFGRLLSMVVYSLAMYFIIKKLKFGQLLFMLVSLSPVVVNQFASLSYDALGYVVVAAIVALAMNTLINRRIDKVSLLQMLFLAASSFVLVKPNLLLANLLFPGVIFYVKWMENTHGIRGFSKLKAYMEERGLFSPKYKIFAISAIVMLGFSVAAYVTSPKGGIFEVISRIWMSMTFQFNNTMSAGSDMGLLVSPYAGFNYMPVWLLGLWFVMVALVLLADKNEHDSNFISIISLIVATLGVLSVYYGFLFYGSINPSFGLRFGIQGVQGRYSTPFLLIIPLIVSNKNLKLKSIGYNRTVIFVVIGIILSNFFLVFNTLWAMIYV</sequence>
<dbReference type="KEGG" id="lgv:LCGL_0132"/>
<keyword evidence="3" id="KW-1185">Reference proteome</keyword>
<feature type="transmembrane region" description="Helical" evidence="1">
    <location>
        <begin position="404"/>
        <end position="421"/>
    </location>
</feature>
<feature type="transmembrane region" description="Helical" evidence="1">
    <location>
        <begin position="182"/>
        <end position="200"/>
    </location>
</feature>
<evidence type="ECO:0008006" key="4">
    <source>
        <dbReference type="Google" id="ProtNLM"/>
    </source>
</evidence>
<feature type="transmembrane region" description="Helical" evidence="1">
    <location>
        <begin position="12"/>
        <end position="32"/>
    </location>
</feature>
<feature type="transmembrane region" description="Helical" evidence="1">
    <location>
        <begin position="212"/>
        <end position="234"/>
    </location>
</feature>
<dbReference type="eggNOG" id="ENOG5033XV1">
    <property type="taxonomic scope" value="Bacteria"/>
</dbReference>
<dbReference type="HOGENOM" id="CLU_045812_0_0_9"/>